<dbReference type="Pfam" id="PF04448">
    <property type="entry name" value="DUF551"/>
    <property type="match status" value="1"/>
</dbReference>
<evidence type="ECO:0000313" key="3">
    <source>
        <dbReference type="Proteomes" id="UP000461754"/>
    </source>
</evidence>
<evidence type="ECO:0000259" key="1">
    <source>
        <dbReference type="Pfam" id="PF04448"/>
    </source>
</evidence>
<gene>
    <name evidence="2" type="ORF">FYJ52_05545</name>
</gene>
<organism evidence="2 3">
    <name type="scientific">Pseudoramibacter porci</name>
    <dbReference type="NCBI Taxonomy" id="2606631"/>
    <lineage>
        <taxon>Bacteria</taxon>
        <taxon>Bacillati</taxon>
        <taxon>Bacillota</taxon>
        <taxon>Clostridia</taxon>
        <taxon>Eubacteriales</taxon>
        <taxon>Eubacteriaceae</taxon>
        <taxon>Pseudoramibacter</taxon>
    </lineage>
</organism>
<name>A0A7X2NFW0_9FIRM</name>
<dbReference type="AlphaFoldDB" id="A0A7X2NFW0"/>
<dbReference type="RefSeq" id="WP_154576248.1">
    <property type="nucleotide sequence ID" value="NZ_VUMO01000006.1"/>
</dbReference>
<protein>
    <submittedName>
        <fullName evidence="2">DUF551 domain-containing protein</fullName>
    </submittedName>
</protein>
<evidence type="ECO:0000313" key="2">
    <source>
        <dbReference type="EMBL" id="MSS19864.1"/>
    </source>
</evidence>
<dbReference type="InterPro" id="IPR007539">
    <property type="entry name" value="DUF551"/>
</dbReference>
<feature type="domain" description="DUF551" evidence="1">
    <location>
        <begin position="5"/>
        <end position="97"/>
    </location>
</feature>
<comment type="caution">
    <text evidence="2">The sequence shown here is derived from an EMBL/GenBank/DDBJ whole genome shotgun (WGS) entry which is preliminary data.</text>
</comment>
<keyword evidence="3" id="KW-1185">Reference proteome</keyword>
<proteinExistence type="predicted"/>
<sequence length="101" mass="11566">MTEQKWIKIKDKLPEQQRVCLVSIMHQSSQENYKHVLDREVALAVYIPPYQTNGAFIFLTHSNSKDMDNVIFNNGQVVESDGSISSKITAWMPLPEPDTDE</sequence>
<dbReference type="EMBL" id="VUMO01000006">
    <property type="protein sequence ID" value="MSS19864.1"/>
    <property type="molecule type" value="Genomic_DNA"/>
</dbReference>
<accession>A0A7X2NFW0</accession>
<dbReference type="Proteomes" id="UP000461754">
    <property type="component" value="Unassembled WGS sequence"/>
</dbReference>
<reference evidence="2 3" key="1">
    <citation type="submission" date="2019-08" db="EMBL/GenBank/DDBJ databases">
        <title>In-depth cultivation of the pig gut microbiome towards novel bacterial diversity and tailored functional studies.</title>
        <authorList>
            <person name="Wylensek D."/>
            <person name="Hitch T.C.A."/>
            <person name="Clavel T."/>
        </authorList>
    </citation>
    <scope>NUCLEOTIDE SEQUENCE [LARGE SCALE GENOMIC DNA]</scope>
    <source>
        <strain evidence="2 3">RF-744-FAT-4</strain>
    </source>
</reference>